<keyword evidence="1" id="KW-0863">Zinc-finger</keyword>
<dbReference type="GO" id="GO:0006952">
    <property type="term" value="P:defense response"/>
    <property type="evidence" value="ECO:0007669"/>
    <property type="project" value="EnsemblPlants"/>
</dbReference>
<dbReference type="InterPro" id="IPR036236">
    <property type="entry name" value="Znf_C2H2_sf"/>
</dbReference>
<reference evidence="6 7" key="1">
    <citation type="journal article" date="2018" name="Cell">
        <title>The Chara Genome: Secondary Complexity and Implications for Plant Terrestrialization.</title>
        <authorList>
            <person name="Nishiyama T."/>
            <person name="Sakayama H."/>
            <person name="Vries J.D."/>
            <person name="Buschmann H."/>
            <person name="Saint-Marcoux D."/>
            <person name="Ullrich K.K."/>
            <person name="Haas F.B."/>
            <person name="Vanderstraeten L."/>
            <person name="Becker D."/>
            <person name="Lang D."/>
            <person name="Vosolsobe S."/>
            <person name="Rombauts S."/>
            <person name="Wilhelmsson P.K.I."/>
            <person name="Janitza P."/>
            <person name="Kern R."/>
            <person name="Heyl A."/>
            <person name="Rumpler F."/>
            <person name="Villalobos L.I.A.C."/>
            <person name="Clay J.M."/>
            <person name="Skokan R."/>
            <person name="Toyoda A."/>
            <person name="Suzuki Y."/>
            <person name="Kagoshima H."/>
            <person name="Schijlen E."/>
            <person name="Tajeshwar N."/>
            <person name="Catarino B."/>
            <person name="Hetherington A.J."/>
            <person name="Saltykova A."/>
            <person name="Bonnot C."/>
            <person name="Breuninger H."/>
            <person name="Symeonidi A."/>
            <person name="Radhakrishnan G.V."/>
            <person name="Van Nieuwerburgh F."/>
            <person name="Deforce D."/>
            <person name="Chang C."/>
            <person name="Karol K.G."/>
            <person name="Hedrich R."/>
            <person name="Ulvskov P."/>
            <person name="Glockner G."/>
            <person name="Delwiche C.F."/>
            <person name="Petrasek J."/>
            <person name="Van de Peer Y."/>
            <person name="Friml J."/>
            <person name="Beilby M."/>
            <person name="Dolan L."/>
            <person name="Kohara Y."/>
            <person name="Sugano S."/>
            <person name="Fujiyama A."/>
            <person name="Delaux P.-M."/>
            <person name="Quint M."/>
            <person name="TheiBen G."/>
            <person name="Hagemann M."/>
            <person name="Harholt J."/>
            <person name="Dunand C."/>
            <person name="Zachgo S."/>
            <person name="Langdale J."/>
            <person name="Maumus F."/>
            <person name="Straeten D.V.D."/>
            <person name="Gould S.B."/>
            <person name="Rensing S.A."/>
        </authorList>
    </citation>
    <scope>NUCLEOTIDE SEQUENCE [LARGE SCALE GENOMIC DNA]</scope>
    <source>
        <strain evidence="6 7">S276</strain>
    </source>
</reference>
<dbReference type="STRING" id="69332.A0A388M2L8"/>
<proteinExistence type="predicted"/>
<dbReference type="SMART" id="SM00443">
    <property type="entry name" value="G_patch"/>
    <property type="match status" value="1"/>
</dbReference>
<dbReference type="InterPro" id="IPR013087">
    <property type="entry name" value="Znf_C2H2_type"/>
</dbReference>
<dbReference type="AlphaFoldDB" id="A0A388M2L8"/>
<dbReference type="EMBL" id="BFEA01000696">
    <property type="protein sequence ID" value="GBG88820.1"/>
    <property type="molecule type" value="Genomic_DNA"/>
</dbReference>
<evidence type="ECO:0000256" key="1">
    <source>
        <dbReference type="PROSITE-ProRule" id="PRU00042"/>
    </source>
</evidence>
<dbReference type="PANTHER" id="PTHR47251:SF1">
    <property type="entry name" value="FINGER DOMAIN PROTEIN, PUTATIVE (AFU_ORTHOLOGUE AFUA_3G04180)-RELATED"/>
    <property type="match status" value="1"/>
</dbReference>
<accession>A0A388M2L8</accession>
<evidence type="ECO:0008006" key="8">
    <source>
        <dbReference type="Google" id="ProtNLM"/>
    </source>
</evidence>
<dbReference type="SUPFAM" id="SSF57667">
    <property type="entry name" value="beta-beta-alpha zinc fingers"/>
    <property type="match status" value="1"/>
</dbReference>
<dbReference type="Gramene" id="GBG88820">
    <property type="protein sequence ID" value="GBG88820"/>
    <property type="gene ID" value="CBR_g48434"/>
</dbReference>
<dbReference type="PANTHER" id="PTHR47251">
    <property type="entry name" value="FINGER DOMAIN PROTEIN, PUTATIVE (AFU_ORTHOLOGUE AFUA_3G04180)-RELATED"/>
    <property type="match status" value="1"/>
</dbReference>
<dbReference type="InterPro" id="IPR000467">
    <property type="entry name" value="G_patch_dom"/>
</dbReference>
<protein>
    <recommendedName>
        <fullName evidence="8">G-patch domain-containing protein</fullName>
    </recommendedName>
</protein>
<dbReference type="OrthoDB" id="4822at2759"/>
<keyword evidence="7" id="KW-1185">Reference proteome</keyword>
<evidence type="ECO:0000256" key="2">
    <source>
        <dbReference type="SAM" id="Coils"/>
    </source>
</evidence>
<sequence>MKMGWKGQGLGKSEQGITEPIKAGARDGKLGVGKQEQDEFYTAEENVERKKLNVEVEETEDMAKKREAESEREKKIKDELAEVRKVFYCELCNKQYKLATEFEVHLSSYDHNHKKRFKEMRDLQAAKTRDDRIRREQRRAEKEMARVTQTELQALRRRNRVLMQGLQQFLV</sequence>
<evidence type="ECO:0000256" key="3">
    <source>
        <dbReference type="SAM" id="MobiDB-lite"/>
    </source>
</evidence>
<evidence type="ECO:0000313" key="7">
    <source>
        <dbReference type="Proteomes" id="UP000265515"/>
    </source>
</evidence>
<feature type="compositionally biased region" description="Gly residues" evidence="3">
    <location>
        <begin position="1"/>
        <end position="10"/>
    </location>
</feature>
<feature type="domain" description="G-patch" evidence="5">
    <location>
        <begin position="1"/>
        <end position="37"/>
    </location>
</feature>
<evidence type="ECO:0000313" key="6">
    <source>
        <dbReference type="EMBL" id="GBG88820.1"/>
    </source>
</evidence>
<dbReference type="GO" id="GO:0008270">
    <property type="term" value="F:zinc ion binding"/>
    <property type="evidence" value="ECO:0007669"/>
    <property type="project" value="UniProtKB-KW"/>
</dbReference>
<feature type="region of interest" description="Disordered" evidence="3">
    <location>
        <begin position="1"/>
        <end position="37"/>
    </location>
</feature>
<dbReference type="GO" id="GO:0003676">
    <property type="term" value="F:nucleic acid binding"/>
    <property type="evidence" value="ECO:0007669"/>
    <property type="project" value="InterPro"/>
</dbReference>
<feature type="coiled-coil region" evidence="2">
    <location>
        <begin position="123"/>
        <end position="153"/>
    </location>
</feature>
<dbReference type="PROSITE" id="PS00028">
    <property type="entry name" value="ZINC_FINGER_C2H2_1"/>
    <property type="match status" value="1"/>
</dbReference>
<evidence type="ECO:0000259" key="5">
    <source>
        <dbReference type="PROSITE" id="PS50174"/>
    </source>
</evidence>
<gene>
    <name evidence="6" type="ORF">CBR_g48434</name>
</gene>
<evidence type="ECO:0000259" key="4">
    <source>
        <dbReference type="PROSITE" id="PS50157"/>
    </source>
</evidence>
<keyword evidence="1" id="KW-0862">Zinc</keyword>
<name>A0A388M2L8_CHABU</name>
<comment type="caution">
    <text evidence="6">The sequence shown here is derived from an EMBL/GenBank/DDBJ whole genome shotgun (WGS) entry which is preliminary data.</text>
</comment>
<keyword evidence="2" id="KW-0175">Coiled coil</keyword>
<feature type="domain" description="C2H2-type" evidence="4">
    <location>
        <begin position="87"/>
        <end position="116"/>
    </location>
</feature>
<dbReference type="Pfam" id="PF01585">
    <property type="entry name" value="G-patch"/>
    <property type="match status" value="1"/>
</dbReference>
<keyword evidence="1" id="KW-0479">Metal-binding</keyword>
<dbReference type="Proteomes" id="UP000265515">
    <property type="component" value="Unassembled WGS sequence"/>
</dbReference>
<dbReference type="PROSITE" id="PS50174">
    <property type="entry name" value="G_PATCH"/>
    <property type="match status" value="1"/>
</dbReference>
<organism evidence="6 7">
    <name type="scientific">Chara braunii</name>
    <name type="common">Braun's stonewort</name>
    <dbReference type="NCBI Taxonomy" id="69332"/>
    <lineage>
        <taxon>Eukaryota</taxon>
        <taxon>Viridiplantae</taxon>
        <taxon>Streptophyta</taxon>
        <taxon>Charophyceae</taxon>
        <taxon>Charales</taxon>
        <taxon>Characeae</taxon>
        <taxon>Chara</taxon>
    </lineage>
</organism>
<dbReference type="PROSITE" id="PS50157">
    <property type="entry name" value="ZINC_FINGER_C2H2_2"/>
    <property type="match status" value="1"/>
</dbReference>